<dbReference type="Proteomes" id="UP001281761">
    <property type="component" value="Unassembled WGS sequence"/>
</dbReference>
<dbReference type="EMBL" id="JARBJD010000172">
    <property type="protein sequence ID" value="KAK2948641.1"/>
    <property type="molecule type" value="Genomic_DNA"/>
</dbReference>
<protein>
    <submittedName>
        <fullName evidence="1">Uncharacterized protein</fullName>
    </submittedName>
</protein>
<evidence type="ECO:0000313" key="1">
    <source>
        <dbReference type="EMBL" id="KAK2948641.1"/>
    </source>
</evidence>
<accession>A0ABQ9XEA6</accession>
<organism evidence="1 2">
    <name type="scientific">Blattamonas nauphoetae</name>
    <dbReference type="NCBI Taxonomy" id="2049346"/>
    <lineage>
        <taxon>Eukaryota</taxon>
        <taxon>Metamonada</taxon>
        <taxon>Preaxostyla</taxon>
        <taxon>Oxymonadida</taxon>
        <taxon>Blattamonas</taxon>
    </lineage>
</organism>
<comment type="caution">
    <text evidence="1">The sequence shown here is derived from an EMBL/GenBank/DDBJ whole genome shotgun (WGS) entry which is preliminary data.</text>
</comment>
<name>A0ABQ9XEA6_9EUKA</name>
<keyword evidence="2" id="KW-1185">Reference proteome</keyword>
<proteinExistence type="predicted"/>
<gene>
    <name evidence="1" type="ORF">BLNAU_16460</name>
</gene>
<sequence length="139" mass="14684">MILFLPITIILPSNNLKYAPSTTRPQTPSGTTPDATLTSTSLNISSTQFGSNQGIFADLIQPEDPAHLCKLSVSCSASAFHNISSLTATQDVFGSEFAVNHTTTVTQDMITCNKCKVLAPTVIDCRRGGGMIFCTAPGT</sequence>
<evidence type="ECO:0000313" key="2">
    <source>
        <dbReference type="Proteomes" id="UP001281761"/>
    </source>
</evidence>
<reference evidence="1 2" key="1">
    <citation type="journal article" date="2022" name="bioRxiv">
        <title>Genomics of Preaxostyla Flagellates Illuminates Evolutionary Transitions and the Path Towards Mitochondrial Loss.</title>
        <authorList>
            <person name="Novak L.V.F."/>
            <person name="Treitli S.C."/>
            <person name="Pyrih J."/>
            <person name="Halakuc P."/>
            <person name="Pipaliya S.V."/>
            <person name="Vacek V."/>
            <person name="Brzon O."/>
            <person name="Soukal P."/>
            <person name="Eme L."/>
            <person name="Dacks J.B."/>
            <person name="Karnkowska A."/>
            <person name="Elias M."/>
            <person name="Hampl V."/>
        </authorList>
    </citation>
    <scope>NUCLEOTIDE SEQUENCE [LARGE SCALE GENOMIC DNA]</scope>
    <source>
        <strain evidence="1">NAU3</strain>
        <tissue evidence="1">Gut</tissue>
    </source>
</reference>